<dbReference type="Gene3D" id="3.40.50.150">
    <property type="entry name" value="Vaccinia Virus protein VP39"/>
    <property type="match status" value="1"/>
</dbReference>
<dbReference type="PIRSF" id="PIRSF004486">
    <property type="entry name" value="MraW"/>
    <property type="match status" value="1"/>
</dbReference>
<dbReference type="EMBL" id="MHHY01000004">
    <property type="protein sequence ID" value="OGY40830.1"/>
    <property type="molecule type" value="Genomic_DNA"/>
</dbReference>
<evidence type="ECO:0000256" key="4">
    <source>
        <dbReference type="ARBA" id="ARBA00022679"/>
    </source>
</evidence>
<dbReference type="SUPFAM" id="SSF81799">
    <property type="entry name" value="Putative methyltransferase TM0872, insert domain"/>
    <property type="match status" value="1"/>
</dbReference>
<comment type="caution">
    <text evidence="6">Lacks conserved residue(s) required for the propagation of feature annotation.</text>
</comment>
<dbReference type="PANTHER" id="PTHR11265:SF0">
    <property type="entry name" value="12S RRNA N4-METHYLCYTIDINE METHYLTRANSFERASE"/>
    <property type="match status" value="1"/>
</dbReference>
<gene>
    <name evidence="6" type="primary">rsmH</name>
    <name evidence="7" type="ORF">A2570_00235</name>
</gene>
<dbReference type="InterPro" id="IPR029063">
    <property type="entry name" value="SAM-dependent_MTases_sf"/>
</dbReference>
<accession>A0A1G1XMK6</accession>
<dbReference type="STRING" id="1797529.A2570_00235"/>
<dbReference type="InterPro" id="IPR002903">
    <property type="entry name" value="RsmH"/>
</dbReference>
<dbReference type="PANTHER" id="PTHR11265">
    <property type="entry name" value="S-ADENOSYL-METHYLTRANSFERASE MRAW"/>
    <property type="match status" value="1"/>
</dbReference>
<evidence type="ECO:0000313" key="8">
    <source>
        <dbReference type="Proteomes" id="UP000178570"/>
    </source>
</evidence>
<feature type="binding site" evidence="6">
    <location>
        <position position="77"/>
    </location>
    <ligand>
        <name>S-adenosyl-L-methionine</name>
        <dbReference type="ChEBI" id="CHEBI:59789"/>
    </ligand>
</feature>
<evidence type="ECO:0000256" key="2">
    <source>
        <dbReference type="ARBA" id="ARBA00022552"/>
    </source>
</evidence>
<comment type="subcellular location">
    <subcellularLocation>
        <location evidence="6">Cytoplasm</location>
    </subcellularLocation>
</comment>
<comment type="catalytic activity">
    <reaction evidence="6">
        <text>cytidine(1402) in 16S rRNA + S-adenosyl-L-methionine = N(4)-methylcytidine(1402) in 16S rRNA + S-adenosyl-L-homocysteine + H(+)</text>
        <dbReference type="Rhea" id="RHEA:42928"/>
        <dbReference type="Rhea" id="RHEA-COMP:10286"/>
        <dbReference type="Rhea" id="RHEA-COMP:10287"/>
        <dbReference type="ChEBI" id="CHEBI:15378"/>
        <dbReference type="ChEBI" id="CHEBI:57856"/>
        <dbReference type="ChEBI" id="CHEBI:59789"/>
        <dbReference type="ChEBI" id="CHEBI:74506"/>
        <dbReference type="ChEBI" id="CHEBI:82748"/>
        <dbReference type="EC" id="2.1.1.199"/>
    </reaction>
</comment>
<dbReference type="GO" id="GO:0071424">
    <property type="term" value="F:rRNA (cytosine-N4-)-methyltransferase activity"/>
    <property type="evidence" value="ECO:0007669"/>
    <property type="project" value="UniProtKB-UniRule"/>
</dbReference>
<dbReference type="Proteomes" id="UP000178570">
    <property type="component" value="Unassembled WGS sequence"/>
</dbReference>
<feature type="binding site" evidence="6">
    <location>
        <begin position="32"/>
        <end position="34"/>
    </location>
    <ligand>
        <name>S-adenosyl-L-methionine</name>
        <dbReference type="ChEBI" id="CHEBI:59789"/>
    </ligand>
</feature>
<keyword evidence="3 6" id="KW-0489">Methyltransferase</keyword>
<dbReference type="Pfam" id="PF01795">
    <property type="entry name" value="Methyltransf_5"/>
    <property type="match status" value="1"/>
</dbReference>
<protein>
    <recommendedName>
        <fullName evidence="6">Ribosomal RNA small subunit methyltransferase H</fullName>
        <ecNumber evidence="6">2.1.1.199</ecNumber>
    </recommendedName>
    <alternativeName>
        <fullName evidence="6">16S rRNA m(4)C1402 methyltransferase</fullName>
    </alternativeName>
    <alternativeName>
        <fullName evidence="6">rRNA (cytosine-N(4)-)-methyltransferase RsmH</fullName>
    </alternativeName>
</protein>
<evidence type="ECO:0000256" key="1">
    <source>
        <dbReference type="ARBA" id="ARBA00010396"/>
    </source>
</evidence>
<dbReference type="GO" id="GO:0070475">
    <property type="term" value="P:rRNA base methylation"/>
    <property type="evidence" value="ECO:0007669"/>
    <property type="project" value="UniProtKB-UniRule"/>
</dbReference>
<proteinExistence type="inferred from homology"/>
<keyword evidence="2 6" id="KW-0698">rRNA processing</keyword>
<evidence type="ECO:0000313" key="7">
    <source>
        <dbReference type="EMBL" id="OGY40830.1"/>
    </source>
</evidence>
<name>A0A1G1XMK6_9BACT</name>
<keyword evidence="6" id="KW-0963">Cytoplasm</keyword>
<reference evidence="7 8" key="1">
    <citation type="journal article" date="2016" name="Nat. Commun.">
        <title>Thousands of microbial genomes shed light on interconnected biogeochemical processes in an aquifer system.</title>
        <authorList>
            <person name="Anantharaman K."/>
            <person name="Brown C.T."/>
            <person name="Hug L.A."/>
            <person name="Sharon I."/>
            <person name="Castelle C.J."/>
            <person name="Probst A.J."/>
            <person name="Thomas B.C."/>
            <person name="Singh A."/>
            <person name="Wilkins M.J."/>
            <person name="Karaoz U."/>
            <person name="Brodie E.L."/>
            <person name="Williams K.H."/>
            <person name="Hubbard S.S."/>
            <person name="Banfield J.F."/>
        </authorList>
    </citation>
    <scope>NUCLEOTIDE SEQUENCE [LARGE SCALE GENOMIC DNA]</scope>
</reference>
<dbReference type="GO" id="GO:0005737">
    <property type="term" value="C:cytoplasm"/>
    <property type="evidence" value="ECO:0007669"/>
    <property type="project" value="UniProtKB-SubCell"/>
</dbReference>
<dbReference type="AlphaFoldDB" id="A0A1G1XMK6"/>
<evidence type="ECO:0000256" key="5">
    <source>
        <dbReference type="ARBA" id="ARBA00022691"/>
    </source>
</evidence>
<keyword evidence="5 6" id="KW-0949">S-adenosyl-L-methionine</keyword>
<dbReference type="SUPFAM" id="SSF53335">
    <property type="entry name" value="S-adenosyl-L-methionine-dependent methyltransferases"/>
    <property type="match status" value="1"/>
</dbReference>
<evidence type="ECO:0000256" key="6">
    <source>
        <dbReference type="HAMAP-Rule" id="MF_01007"/>
    </source>
</evidence>
<dbReference type="NCBIfam" id="TIGR00006">
    <property type="entry name" value="16S rRNA (cytosine(1402)-N(4))-methyltransferase RsmH"/>
    <property type="match status" value="1"/>
</dbReference>
<organism evidence="7 8">
    <name type="scientific">Candidatus Brennerbacteria bacterium RIFOXYD1_FULL_41_16</name>
    <dbReference type="NCBI Taxonomy" id="1797529"/>
    <lineage>
        <taxon>Bacteria</taxon>
        <taxon>Candidatus Brenneribacteriota</taxon>
    </lineage>
</organism>
<dbReference type="HAMAP" id="MF_01007">
    <property type="entry name" value="16SrRNA_methyltr_H"/>
    <property type="match status" value="1"/>
</dbReference>
<keyword evidence="4 6" id="KW-0808">Transferase</keyword>
<comment type="function">
    <text evidence="6">Specifically methylates the N4 position of cytidine in position 1402 (C1402) of 16S rRNA.</text>
</comment>
<sequence length="287" mass="32233">MFVHVPVLLQEVIEFLNPQSGENFIDATAGEGSYSKEILRLTDPSGKVLAIDWNAEVIPELERNVSSKRLIPVSGNFKNIDEFVEQSGIKEIHGVVYDLGLSKFLLEKSGRGFSFKRDEPLKMSFARESELEADKIINHFSERDLEKIFREYGEERFSKRIAQMIVRSRPIVSSSGLANLIQKTVGTHSKINPATRVFQALRIAVNDELENLKISLPKAIELVASGGRVVVVSYHSLEDGIVKSFFKNSEKNGKVKILTKKPLKPTEQEIKDNPSARSAKLRAIQKI</sequence>
<comment type="caution">
    <text evidence="7">The sequence shown here is derived from an EMBL/GenBank/DDBJ whole genome shotgun (WGS) entry which is preliminary data.</text>
</comment>
<feature type="binding site" evidence="6">
    <location>
        <position position="52"/>
    </location>
    <ligand>
        <name>S-adenosyl-L-methionine</name>
        <dbReference type="ChEBI" id="CHEBI:59789"/>
    </ligand>
</feature>
<comment type="similarity">
    <text evidence="1 6">Belongs to the methyltransferase superfamily. RsmH family.</text>
</comment>
<dbReference type="InterPro" id="IPR023397">
    <property type="entry name" value="SAM-dep_MeTrfase_MraW_recog"/>
</dbReference>
<dbReference type="Gene3D" id="1.10.150.170">
    <property type="entry name" value="Putative methyltransferase TM0872, insert domain"/>
    <property type="match status" value="1"/>
</dbReference>
<evidence type="ECO:0000256" key="3">
    <source>
        <dbReference type="ARBA" id="ARBA00022603"/>
    </source>
</evidence>
<dbReference type="EC" id="2.1.1.199" evidence="6"/>
<feature type="binding site" evidence="6">
    <location>
        <position position="98"/>
    </location>
    <ligand>
        <name>S-adenosyl-L-methionine</name>
        <dbReference type="ChEBI" id="CHEBI:59789"/>
    </ligand>
</feature>